<keyword evidence="2" id="KW-1133">Transmembrane helix</keyword>
<keyword evidence="4" id="KW-1185">Reference proteome</keyword>
<dbReference type="RefSeq" id="XP_031916326.1">
    <property type="nucleotide sequence ID" value="XM_032059259.1"/>
</dbReference>
<sequence length="105" mass="11651">MSSLLGQMLSGYFQAALFRSREGKGGMLSWRWLVIFDFLLAVPVAVYASFSIQTHPRTPPHSTSPKAREYGHVQESEKKGVHQSRKWIAQYSSVSSPPGNSTPSP</sequence>
<keyword evidence="2" id="KW-0812">Transmembrane</keyword>
<dbReference type="EMBL" id="ML743562">
    <property type="protein sequence ID" value="KAE8140263.1"/>
    <property type="molecule type" value="Genomic_DNA"/>
</dbReference>
<feature type="transmembrane region" description="Helical" evidence="2">
    <location>
        <begin position="30"/>
        <end position="50"/>
    </location>
</feature>
<gene>
    <name evidence="3" type="ORF">BDV38DRAFT_280259</name>
</gene>
<name>A0A5N6T1U7_ASPPS</name>
<keyword evidence="2" id="KW-0472">Membrane</keyword>
<evidence type="ECO:0000256" key="2">
    <source>
        <dbReference type="SAM" id="Phobius"/>
    </source>
</evidence>
<dbReference type="Proteomes" id="UP000325672">
    <property type="component" value="Unassembled WGS sequence"/>
</dbReference>
<evidence type="ECO:0000313" key="3">
    <source>
        <dbReference type="EMBL" id="KAE8140263.1"/>
    </source>
</evidence>
<feature type="compositionally biased region" description="Basic and acidic residues" evidence="1">
    <location>
        <begin position="66"/>
        <end position="80"/>
    </location>
</feature>
<proteinExistence type="predicted"/>
<dbReference type="AlphaFoldDB" id="A0A5N6T1U7"/>
<protein>
    <recommendedName>
        <fullName evidence="5">Major facilitator superfamily domain-containing protein</fullName>
    </recommendedName>
</protein>
<dbReference type="GeneID" id="43643469"/>
<feature type="region of interest" description="Disordered" evidence="1">
    <location>
        <begin position="54"/>
        <end position="85"/>
    </location>
</feature>
<reference evidence="3 4" key="1">
    <citation type="submission" date="2019-04" db="EMBL/GenBank/DDBJ databases">
        <title>Friends and foes A comparative genomics study of 23 Aspergillus species from section Flavi.</title>
        <authorList>
            <consortium name="DOE Joint Genome Institute"/>
            <person name="Kjaerbolling I."/>
            <person name="Vesth T."/>
            <person name="Frisvad J.C."/>
            <person name="Nybo J.L."/>
            <person name="Theobald S."/>
            <person name="Kildgaard S."/>
            <person name="Isbrandt T."/>
            <person name="Kuo A."/>
            <person name="Sato A."/>
            <person name="Lyhne E.K."/>
            <person name="Kogle M.E."/>
            <person name="Wiebenga A."/>
            <person name="Kun R.S."/>
            <person name="Lubbers R.J."/>
            <person name="Makela M.R."/>
            <person name="Barry K."/>
            <person name="Chovatia M."/>
            <person name="Clum A."/>
            <person name="Daum C."/>
            <person name="Haridas S."/>
            <person name="He G."/>
            <person name="LaButti K."/>
            <person name="Lipzen A."/>
            <person name="Mondo S."/>
            <person name="Riley R."/>
            <person name="Salamov A."/>
            <person name="Simmons B.A."/>
            <person name="Magnuson J.K."/>
            <person name="Henrissat B."/>
            <person name="Mortensen U.H."/>
            <person name="Larsen T.O."/>
            <person name="Devries R.P."/>
            <person name="Grigoriev I.V."/>
            <person name="Machida M."/>
            <person name="Baker S.E."/>
            <person name="Andersen M.R."/>
        </authorList>
    </citation>
    <scope>NUCLEOTIDE SEQUENCE [LARGE SCALE GENOMIC DNA]</scope>
    <source>
        <strain evidence="3 4">CBS 117625</strain>
    </source>
</reference>
<evidence type="ECO:0000313" key="4">
    <source>
        <dbReference type="Proteomes" id="UP000325672"/>
    </source>
</evidence>
<accession>A0A5N6T1U7</accession>
<evidence type="ECO:0008006" key="5">
    <source>
        <dbReference type="Google" id="ProtNLM"/>
    </source>
</evidence>
<feature type="compositionally biased region" description="Low complexity" evidence="1">
    <location>
        <begin position="54"/>
        <end position="65"/>
    </location>
</feature>
<organism evidence="3 4">
    <name type="scientific">Aspergillus pseudotamarii</name>
    <dbReference type="NCBI Taxonomy" id="132259"/>
    <lineage>
        <taxon>Eukaryota</taxon>
        <taxon>Fungi</taxon>
        <taxon>Dikarya</taxon>
        <taxon>Ascomycota</taxon>
        <taxon>Pezizomycotina</taxon>
        <taxon>Eurotiomycetes</taxon>
        <taxon>Eurotiomycetidae</taxon>
        <taxon>Eurotiales</taxon>
        <taxon>Aspergillaceae</taxon>
        <taxon>Aspergillus</taxon>
        <taxon>Aspergillus subgen. Circumdati</taxon>
    </lineage>
</organism>
<evidence type="ECO:0000256" key="1">
    <source>
        <dbReference type="SAM" id="MobiDB-lite"/>
    </source>
</evidence>